<dbReference type="Gene3D" id="2.30.110.10">
    <property type="entry name" value="Electron Transport, Fmn-binding Protein, Chain A"/>
    <property type="match status" value="1"/>
</dbReference>
<keyword evidence="3" id="KW-1185">Reference proteome</keyword>
<dbReference type="PANTHER" id="PTHR42815:SF2">
    <property type="entry name" value="FAD-BINDING, PUTATIVE (AFU_ORTHOLOGUE AFUA_6G07600)-RELATED"/>
    <property type="match status" value="1"/>
</dbReference>
<dbReference type="InterPro" id="IPR024029">
    <property type="entry name" value="Pyridox_Oxase_FMN-dep"/>
</dbReference>
<feature type="domain" description="Pyridoxamine 5'-phosphate oxidase N-terminal" evidence="1">
    <location>
        <begin position="29"/>
        <end position="149"/>
    </location>
</feature>
<organism evidence="2 3">
    <name type="scientific">Zwartia hollandica</name>
    <dbReference type="NCBI Taxonomy" id="324606"/>
    <lineage>
        <taxon>Bacteria</taxon>
        <taxon>Pseudomonadati</taxon>
        <taxon>Pseudomonadota</taxon>
        <taxon>Betaproteobacteria</taxon>
        <taxon>Burkholderiales</taxon>
        <taxon>Alcaligenaceae</taxon>
        <taxon>Zwartia</taxon>
    </lineage>
</organism>
<dbReference type="SUPFAM" id="SSF50475">
    <property type="entry name" value="FMN-binding split barrel"/>
    <property type="match status" value="1"/>
</dbReference>
<evidence type="ECO:0000313" key="3">
    <source>
        <dbReference type="Proteomes" id="UP000739565"/>
    </source>
</evidence>
<dbReference type="Pfam" id="PF01243">
    <property type="entry name" value="PNPOx_N"/>
    <property type="match status" value="1"/>
</dbReference>
<gene>
    <name evidence="2" type="ORF">KZZ10_03685</name>
</gene>
<accession>A0A953N8R2</accession>
<name>A0A953N8R2_9BURK</name>
<evidence type="ECO:0000259" key="1">
    <source>
        <dbReference type="Pfam" id="PF01243"/>
    </source>
</evidence>
<protein>
    <submittedName>
        <fullName evidence="2">Pyridoxamine 5'-phosphate oxidase family protein</fullName>
    </submittedName>
</protein>
<dbReference type="Proteomes" id="UP000739565">
    <property type="component" value="Unassembled WGS sequence"/>
</dbReference>
<dbReference type="NCBIfam" id="TIGR04025">
    <property type="entry name" value="PPOX_FMN_DR2398"/>
    <property type="match status" value="1"/>
</dbReference>
<evidence type="ECO:0000313" key="2">
    <source>
        <dbReference type="EMBL" id="MBZ1349737.1"/>
    </source>
</evidence>
<dbReference type="AlphaFoldDB" id="A0A953N8R2"/>
<comment type="caution">
    <text evidence="2">The sequence shown here is derived from an EMBL/GenBank/DDBJ whole genome shotgun (WGS) entry which is preliminary data.</text>
</comment>
<sequence>MLIQSIEQLRALYASPKERAVKKQMPALDRHCRQFIALSPFVVLGSQGADDALDASPRGGAPGFVKVTEAGQLLIPDSPGNNRLDTLENIIHTRRIGMLFIIPGVDETLRVNGQAKLTTATDLLKLCTSELKPPKLVIQVDVTQAYLHCAKAFMRSKLWDTSKQIDRARLPTMGEMIGEQTGMADPPETQAEMLERYKSEL</sequence>
<proteinExistence type="predicted"/>
<dbReference type="InterPro" id="IPR011576">
    <property type="entry name" value="Pyridox_Oxase_N"/>
</dbReference>
<reference evidence="2" key="1">
    <citation type="submission" date="2021-07" db="EMBL/GenBank/DDBJ databases">
        <title>New genus and species of the family Alcaligenaceae.</title>
        <authorList>
            <person name="Hahn M.W."/>
        </authorList>
    </citation>
    <scope>NUCLEOTIDE SEQUENCE</scope>
    <source>
        <strain evidence="2">LF4-65</strain>
    </source>
</reference>
<dbReference type="PANTHER" id="PTHR42815">
    <property type="entry name" value="FAD-BINDING, PUTATIVE (AFU_ORTHOLOGUE AFUA_6G07600)-RELATED"/>
    <property type="match status" value="1"/>
</dbReference>
<dbReference type="InterPro" id="IPR012349">
    <property type="entry name" value="Split_barrel_FMN-bd"/>
</dbReference>
<dbReference type="EMBL" id="JAHXRI010000006">
    <property type="protein sequence ID" value="MBZ1349737.1"/>
    <property type="molecule type" value="Genomic_DNA"/>
</dbReference>